<keyword evidence="3" id="KW-1185">Reference proteome</keyword>
<keyword evidence="1" id="KW-0812">Transmembrane</keyword>
<comment type="caution">
    <text evidence="2">The sequence shown here is derived from an EMBL/GenBank/DDBJ whole genome shotgun (WGS) entry which is preliminary data.</text>
</comment>
<keyword evidence="1" id="KW-1133">Transmembrane helix</keyword>
<dbReference type="RefSeq" id="WP_167073176.1">
    <property type="nucleotide sequence ID" value="NZ_JAAOZC010000004.1"/>
</dbReference>
<dbReference type="Proteomes" id="UP000727456">
    <property type="component" value="Unassembled WGS sequence"/>
</dbReference>
<organism evidence="2 3">
    <name type="scientific">Sphingomonas vulcanisoli</name>
    <dbReference type="NCBI Taxonomy" id="1658060"/>
    <lineage>
        <taxon>Bacteria</taxon>
        <taxon>Pseudomonadati</taxon>
        <taxon>Pseudomonadota</taxon>
        <taxon>Alphaproteobacteria</taxon>
        <taxon>Sphingomonadales</taxon>
        <taxon>Sphingomonadaceae</taxon>
        <taxon>Sphingomonas</taxon>
    </lineage>
</organism>
<reference evidence="2 3" key="1">
    <citation type="submission" date="2020-03" db="EMBL/GenBank/DDBJ databases">
        <title>Genomic Encyclopedia of Type Strains, Phase III (KMG-III): the genomes of soil and plant-associated and newly described type strains.</title>
        <authorList>
            <person name="Whitman W."/>
        </authorList>
    </citation>
    <scope>NUCLEOTIDE SEQUENCE [LARGE SCALE GENOMIC DNA]</scope>
    <source>
        <strain evidence="2 3">CECT 8804</strain>
    </source>
</reference>
<accession>A0ABX0TVF6</accession>
<evidence type="ECO:0000256" key="1">
    <source>
        <dbReference type="SAM" id="Phobius"/>
    </source>
</evidence>
<proteinExistence type="predicted"/>
<evidence type="ECO:0000313" key="2">
    <source>
        <dbReference type="EMBL" id="NIJ08340.1"/>
    </source>
</evidence>
<protein>
    <submittedName>
        <fullName evidence="2">Flap endonuclease-1-like 5' DNA nuclease</fullName>
    </submittedName>
</protein>
<dbReference type="Gene3D" id="1.10.150.20">
    <property type="entry name" value="5' to 3' exonuclease, C-terminal subdomain"/>
    <property type="match status" value="1"/>
</dbReference>
<keyword evidence="1" id="KW-0472">Membrane</keyword>
<name>A0ABX0TVF6_9SPHN</name>
<gene>
    <name evidence="2" type="ORF">FHS31_001957</name>
</gene>
<sequence length="175" mass="18588">MNQTTILIIAVIVVLVALFFFLVRGRKQHVSFEGKPEAMLNQRPAPVAKVTPAPATAPTAEGHGVGSEVSAAIEDVVDQFMGLDAHPSGQDQVTHAGDTLTTLKGLGPKAATRLNELGVTTFAQIAAWDEGDVQAIDAQLGAFKGRIRRDKWVEQARLLAKGDTAAFEEAYGKLG</sequence>
<evidence type="ECO:0000313" key="3">
    <source>
        <dbReference type="Proteomes" id="UP000727456"/>
    </source>
</evidence>
<dbReference type="EMBL" id="JAAOZC010000004">
    <property type="protein sequence ID" value="NIJ08340.1"/>
    <property type="molecule type" value="Genomic_DNA"/>
</dbReference>
<feature type="transmembrane region" description="Helical" evidence="1">
    <location>
        <begin position="6"/>
        <end position="23"/>
    </location>
</feature>